<gene>
    <name evidence="1" type="ORF">RhiirA5_380859</name>
</gene>
<evidence type="ECO:0000313" key="1">
    <source>
        <dbReference type="EMBL" id="PKC02582.1"/>
    </source>
</evidence>
<dbReference type="AlphaFoldDB" id="A0A2N0P6Y3"/>
<dbReference type="VEuPathDB" id="FungiDB:RhiirA1_541433"/>
<organism evidence="1 2">
    <name type="scientific">Rhizophagus irregularis</name>
    <dbReference type="NCBI Taxonomy" id="588596"/>
    <lineage>
        <taxon>Eukaryota</taxon>
        <taxon>Fungi</taxon>
        <taxon>Fungi incertae sedis</taxon>
        <taxon>Mucoromycota</taxon>
        <taxon>Glomeromycotina</taxon>
        <taxon>Glomeromycetes</taxon>
        <taxon>Glomerales</taxon>
        <taxon>Glomeraceae</taxon>
        <taxon>Rhizophagus</taxon>
    </lineage>
</organism>
<sequence length="112" mass="13546">MYYAGVYLAVFSWNSLPEVLKSILPQNYSYLIENFNELPSYRTTENFIIPQFELDVFVDIDNEEKAREWFMAFESKSKTTMPETKRYEFKGKHILFREMRHCIHSDKVKKTR</sequence>
<dbReference type="Proteomes" id="UP000232722">
    <property type="component" value="Unassembled WGS sequence"/>
</dbReference>
<accession>A0A2N0P6Y3</accession>
<comment type="caution">
    <text evidence="1">The sequence shown here is derived from an EMBL/GenBank/DDBJ whole genome shotgun (WGS) entry which is preliminary data.</text>
</comment>
<reference evidence="1 2" key="1">
    <citation type="submission" date="2016-04" db="EMBL/GenBank/DDBJ databases">
        <title>Genome analyses suggest a sexual origin of heterokaryosis in a supposedly ancient asexual fungus.</title>
        <authorList>
            <person name="Ropars J."/>
            <person name="Sedzielewska K."/>
            <person name="Noel J."/>
            <person name="Charron P."/>
            <person name="Farinelli L."/>
            <person name="Marton T."/>
            <person name="Kruger M."/>
            <person name="Pelin A."/>
            <person name="Brachmann A."/>
            <person name="Corradi N."/>
        </authorList>
    </citation>
    <scope>NUCLEOTIDE SEQUENCE [LARGE SCALE GENOMIC DNA]</scope>
    <source>
        <strain evidence="1 2">A5</strain>
    </source>
</reference>
<name>A0A2N0P6Y3_9GLOM</name>
<evidence type="ECO:0000313" key="2">
    <source>
        <dbReference type="Proteomes" id="UP000232722"/>
    </source>
</evidence>
<proteinExistence type="predicted"/>
<dbReference type="VEuPathDB" id="FungiDB:FUN_018714"/>
<reference evidence="1 2" key="2">
    <citation type="submission" date="2017-09" db="EMBL/GenBank/DDBJ databases">
        <title>Extensive intraspecific genome diversity in a model arbuscular mycorrhizal fungus.</title>
        <authorList>
            <person name="Chen E.C."/>
            <person name="Morin E."/>
            <person name="Beaudet D."/>
            <person name="Noel J."/>
            <person name="Ndikumana S."/>
            <person name="Charron P."/>
            <person name="St-Onge C."/>
            <person name="Giorgi J."/>
            <person name="Grigoriev I.V."/>
            <person name="Roux C."/>
            <person name="Martin F.M."/>
            <person name="Corradi N."/>
        </authorList>
    </citation>
    <scope>NUCLEOTIDE SEQUENCE [LARGE SCALE GENOMIC DNA]</scope>
    <source>
        <strain evidence="1 2">A5</strain>
    </source>
</reference>
<protein>
    <submittedName>
        <fullName evidence="1">Uncharacterized protein</fullName>
    </submittedName>
</protein>
<dbReference type="EMBL" id="LLXJ01001360">
    <property type="protein sequence ID" value="PKC02582.1"/>
    <property type="molecule type" value="Genomic_DNA"/>
</dbReference>